<dbReference type="EMBL" id="KQ414716">
    <property type="protein sequence ID" value="KOC62904.1"/>
    <property type="molecule type" value="Genomic_DNA"/>
</dbReference>
<keyword evidence="3 5" id="KW-0040">ANK repeat</keyword>
<dbReference type="Pfam" id="PF12796">
    <property type="entry name" value="Ank_2"/>
    <property type="match status" value="1"/>
</dbReference>
<dbReference type="STRING" id="597456.A0A0L7QWJ4"/>
<dbReference type="SUPFAM" id="SSF48403">
    <property type="entry name" value="Ankyrin repeat"/>
    <property type="match status" value="1"/>
</dbReference>
<dbReference type="GO" id="GO:0000062">
    <property type="term" value="F:fatty-acyl-CoA binding"/>
    <property type="evidence" value="ECO:0007669"/>
    <property type="project" value="InterPro"/>
</dbReference>
<dbReference type="SUPFAM" id="SSF47027">
    <property type="entry name" value="Acyl-CoA binding protein"/>
    <property type="match status" value="1"/>
</dbReference>
<dbReference type="InterPro" id="IPR035984">
    <property type="entry name" value="Acyl-CoA-binding_sf"/>
</dbReference>
<organism evidence="7 8">
    <name type="scientific">Habropoda laboriosa</name>
    <dbReference type="NCBI Taxonomy" id="597456"/>
    <lineage>
        <taxon>Eukaryota</taxon>
        <taxon>Metazoa</taxon>
        <taxon>Ecdysozoa</taxon>
        <taxon>Arthropoda</taxon>
        <taxon>Hexapoda</taxon>
        <taxon>Insecta</taxon>
        <taxon>Pterygota</taxon>
        <taxon>Neoptera</taxon>
        <taxon>Endopterygota</taxon>
        <taxon>Hymenoptera</taxon>
        <taxon>Apocrita</taxon>
        <taxon>Aculeata</taxon>
        <taxon>Apoidea</taxon>
        <taxon>Anthophila</taxon>
        <taxon>Apidae</taxon>
        <taxon>Habropoda</taxon>
    </lineage>
</organism>
<evidence type="ECO:0000256" key="5">
    <source>
        <dbReference type="PROSITE-ProRule" id="PRU00023"/>
    </source>
</evidence>
<evidence type="ECO:0000313" key="8">
    <source>
        <dbReference type="Proteomes" id="UP000053825"/>
    </source>
</evidence>
<dbReference type="PROSITE" id="PS50088">
    <property type="entry name" value="ANK_REPEAT"/>
    <property type="match status" value="2"/>
</dbReference>
<dbReference type="PROSITE" id="PS50297">
    <property type="entry name" value="ANK_REP_REGION"/>
    <property type="match status" value="2"/>
</dbReference>
<dbReference type="AlphaFoldDB" id="A0A0L7QWJ4"/>
<dbReference type="Gene3D" id="1.20.80.10">
    <property type="match status" value="1"/>
</dbReference>
<dbReference type="OrthoDB" id="10254927at2759"/>
<feature type="repeat" description="ANK" evidence="5">
    <location>
        <begin position="146"/>
        <end position="178"/>
    </location>
</feature>
<dbReference type="InterPro" id="IPR000582">
    <property type="entry name" value="Acyl-CoA-binding_protein"/>
</dbReference>
<proteinExistence type="predicted"/>
<dbReference type="Pfam" id="PF00887">
    <property type="entry name" value="ACBP"/>
    <property type="match status" value="1"/>
</dbReference>
<dbReference type="PRINTS" id="PR00689">
    <property type="entry name" value="ACOABINDINGP"/>
</dbReference>
<dbReference type="Gene3D" id="1.25.40.20">
    <property type="entry name" value="Ankyrin repeat-containing domain"/>
    <property type="match status" value="1"/>
</dbReference>
<evidence type="ECO:0000256" key="4">
    <source>
        <dbReference type="ARBA" id="ARBA00023121"/>
    </source>
</evidence>
<evidence type="ECO:0000259" key="6">
    <source>
        <dbReference type="PROSITE" id="PS51228"/>
    </source>
</evidence>
<sequence>MSLEKTFNKAAHHLQLLASELNSTELLKFYALYKQATIGPCNIAKPNWYQMQARQKWEAWKNLNDMSCDDAMNNYIQELTKLNPNWEEDAKSESNSWVAISRLINMEEEISDTDKTFLDWIKEGHEQKVQELLDKEPKLANLIDTEGLLPIHWAADRGHLRIIEQLVKKGTDINSQDEDGQTPLHYAASCGHLDVVKYLLSIGAQIIEDNNGMTPKDIADKHLRGIL</sequence>
<keyword evidence="2" id="KW-0677">Repeat</keyword>
<dbReference type="InterPro" id="IPR014352">
    <property type="entry name" value="FERM/acyl-CoA-bd_prot_sf"/>
</dbReference>
<protein>
    <recommendedName>
        <fullName evidence="1">Acyl-CoA-binding domain-containing protein 6</fullName>
    </recommendedName>
</protein>
<feature type="repeat" description="ANK" evidence="5">
    <location>
        <begin position="179"/>
        <end position="211"/>
    </location>
</feature>
<dbReference type="PANTHER" id="PTHR24119">
    <property type="entry name" value="ACYL-COA-BINDING DOMAIN-CONTAINING PROTEIN 6"/>
    <property type="match status" value="1"/>
</dbReference>
<keyword evidence="8" id="KW-1185">Reference proteome</keyword>
<keyword evidence="4" id="KW-0446">Lipid-binding</keyword>
<feature type="domain" description="ACB" evidence="6">
    <location>
        <begin position="3"/>
        <end position="88"/>
    </location>
</feature>
<dbReference type="InterPro" id="IPR036770">
    <property type="entry name" value="Ankyrin_rpt-contain_sf"/>
</dbReference>
<evidence type="ECO:0000256" key="3">
    <source>
        <dbReference type="ARBA" id="ARBA00023043"/>
    </source>
</evidence>
<evidence type="ECO:0000256" key="1">
    <source>
        <dbReference type="ARBA" id="ARBA00018419"/>
    </source>
</evidence>
<name>A0A0L7QWJ4_9HYME</name>
<dbReference type="PANTHER" id="PTHR24119:SF0">
    <property type="entry name" value="ACYL-COA-BINDING DOMAIN-CONTAINING PROTEIN 6"/>
    <property type="match status" value="1"/>
</dbReference>
<dbReference type="SMART" id="SM00248">
    <property type="entry name" value="ANK"/>
    <property type="match status" value="2"/>
</dbReference>
<dbReference type="PROSITE" id="PS51228">
    <property type="entry name" value="ACB_2"/>
    <property type="match status" value="1"/>
</dbReference>
<gene>
    <name evidence="7" type="ORF">WH47_02607</name>
</gene>
<dbReference type="Proteomes" id="UP000053825">
    <property type="component" value="Unassembled WGS sequence"/>
</dbReference>
<evidence type="ECO:0000256" key="2">
    <source>
        <dbReference type="ARBA" id="ARBA00022737"/>
    </source>
</evidence>
<accession>A0A0L7QWJ4</accession>
<dbReference type="InterPro" id="IPR002110">
    <property type="entry name" value="Ankyrin_rpt"/>
</dbReference>
<evidence type="ECO:0000313" key="7">
    <source>
        <dbReference type="EMBL" id="KOC62904.1"/>
    </source>
</evidence>
<reference evidence="7 8" key="1">
    <citation type="submission" date="2015-07" db="EMBL/GenBank/DDBJ databases">
        <title>The genome of Habropoda laboriosa.</title>
        <authorList>
            <person name="Pan H."/>
            <person name="Kapheim K."/>
        </authorList>
    </citation>
    <scope>NUCLEOTIDE SEQUENCE [LARGE SCALE GENOMIC DNA]</scope>
    <source>
        <strain evidence="7">0110345459</strain>
    </source>
</reference>